<evidence type="ECO:0000313" key="2">
    <source>
        <dbReference type="EMBL" id="DAE04833.1"/>
    </source>
</evidence>
<name>A0A8S5PEN0_9CAUD</name>
<proteinExistence type="predicted"/>
<reference evidence="2" key="1">
    <citation type="journal article" date="2021" name="Proc. Natl. Acad. Sci. U.S.A.">
        <title>A Catalog of Tens of Thousands of Viruses from Human Metagenomes Reveals Hidden Associations with Chronic Diseases.</title>
        <authorList>
            <person name="Tisza M.J."/>
            <person name="Buck C.B."/>
        </authorList>
    </citation>
    <scope>NUCLEOTIDE SEQUENCE</scope>
    <source>
        <strain evidence="2">Ctgr818</strain>
    </source>
</reference>
<dbReference type="EMBL" id="BK015395">
    <property type="protein sequence ID" value="DAE04833.1"/>
    <property type="molecule type" value="Genomic_DNA"/>
</dbReference>
<organism evidence="2">
    <name type="scientific">Myoviridae sp. ctgr818</name>
    <dbReference type="NCBI Taxonomy" id="2825150"/>
    <lineage>
        <taxon>Viruses</taxon>
        <taxon>Duplodnaviria</taxon>
        <taxon>Heunggongvirae</taxon>
        <taxon>Uroviricota</taxon>
        <taxon>Caudoviricetes</taxon>
    </lineage>
</organism>
<keyword evidence="1" id="KW-0812">Transmembrane</keyword>
<keyword evidence="1" id="KW-0472">Membrane</keyword>
<evidence type="ECO:0000256" key="1">
    <source>
        <dbReference type="SAM" id="Phobius"/>
    </source>
</evidence>
<protein>
    <submittedName>
        <fullName evidence="2">Uncharacterized protein</fullName>
    </submittedName>
</protein>
<feature type="transmembrane region" description="Helical" evidence="1">
    <location>
        <begin position="21"/>
        <end position="43"/>
    </location>
</feature>
<keyword evidence="1" id="KW-1133">Transmembrane helix</keyword>
<accession>A0A8S5PEN0</accession>
<sequence length="74" mass="8654">MKTSYIKNDNLKRLITAFKKIFYAISAFCMSIWMFGIFVILYLDGLSGITNLFRSLNYFIYVPFYMALLKLSGN</sequence>